<sequence>MANASASGSRRSKRPAKAEGSSSNTAYAEASSSASAPGPIASTSSAIILDLNAPPPAPRQRKSTKAKGKGKAPATSAVVRDRRASEGEVKTCEALDRWGESCDEVVVGGHKGKVARSWCAVHEAEERHVRDEFTEAIEDLVAATWPLPTNAEIKASTSLDELEGWETIARERAGACNTALRCIEYHLKHFEAAADLTDALPKGFGPTELAMKAKKCESTVKLIITQSHHNILQCEDALWLLEPPPPAPPPCGALSTTNPLGPNAENSALTSSNNASAAHSSSSSASNRPPLPPTLQTESEQPSPILALEAQERSSLLELLSLTGSHASFIKDVRKSVERVRIVECLFRRLISRDEELLVKAYRGGHDHVLRFFEDPLLCSLSALQRLQTAFQATSAISLKEAIMDAFRAIAWEESGAGETEEGEEGIGLQLLGGWVYKVQLERSMSAKEWGHLYDLCGCPGCVLRCCMRFQDWAMIRRLTVIPSSPSTGIPPYEQWGDPTESDSNRIMRAIDVVRCAESGVGASEPEIRRVGGALLGGKGKGVWVERVERNWMLVKISITHPRALPLLTSLSTPFTVLVRSRLTPSHPLPSYPIPPPSHLWFSRHRSAPSKPLLRHQPWTTDPDGFGTGNSIPASVLGTLDTLESPEKLQGMPPWEEVYEVLILDGWGHEGEGSGFSAGEAVARSYERFEAEVGQIMCEGGLGVKDVKGAVEWGARESYRRGDLLWEFGGGEGRKKKVDVRELVKGAFRDAGVDPSQVELEVQDERTSGKGKELDVAAGVLSSLRDDALAFKLSRNDNHGAEGVGNGAGMMPGAVLMEIGMLTHFTALTLQTPLQPSMSSETVVKGDKVIEKVDGKVVSSKDYAHVLAGYRATLSRAGVSNEAREHAETMIKELEASHAKSIGAEATKEHHDAHHVRVVAGLKAALKNEHVHDEKKEEIRQRLDEMGEPYDA</sequence>
<feature type="region of interest" description="Disordered" evidence="1">
    <location>
        <begin position="928"/>
        <end position="952"/>
    </location>
</feature>
<evidence type="ECO:0000313" key="2">
    <source>
        <dbReference type="EMBL" id="ORY51770.1"/>
    </source>
</evidence>
<evidence type="ECO:0000313" key="3">
    <source>
        <dbReference type="Proteomes" id="UP000193467"/>
    </source>
</evidence>
<proteinExistence type="predicted"/>
<dbReference type="Proteomes" id="UP000193467">
    <property type="component" value="Unassembled WGS sequence"/>
</dbReference>
<gene>
    <name evidence="2" type="ORF">BCR35DRAFT_356069</name>
</gene>
<dbReference type="EMBL" id="MCGR01000107">
    <property type="protein sequence ID" value="ORY51770.1"/>
    <property type="molecule type" value="Genomic_DNA"/>
</dbReference>
<feature type="compositionally biased region" description="Low complexity" evidence="1">
    <location>
        <begin position="21"/>
        <end position="46"/>
    </location>
</feature>
<dbReference type="PANTHER" id="PTHR36576">
    <property type="entry name" value="UPF0654 PROTEIN C11D3.01C-RELATED"/>
    <property type="match status" value="1"/>
</dbReference>
<dbReference type="PANTHER" id="PTHR36576:SF1">
    <property type="entry name" value="UPF0654 PROTEIN C11D3.01C-RELATED"/>
    <property type="match status" value="1"/>
</dbReference>
<dbReference type="InterPro" id="IPR052670">
    <property type="entry name" value="UPF0654_domain"/>
</dbReference>
<feature type="compositionally biased region" description="Basic and acidic residues" evidence="1">
    <location>
        <begin position="928"/>
        <end position="945"/>
    </location>
</feature>
<protein>
    <submittedName>
        <fullName evidence="2">Uncharacterized protein</fullName>
    </submittedName>
</protein>
<dbReference type="STRING" id="106004.A0A1Y2CXM6"/>
<dbReference type="OrthoDB" id="2536221at2759"/>
<name>A0A1Y2CXM6_9BASI</name>
<comment type="caution">
    <text evidence="2">The sequence shown here is derived from an EMBL/GenBank/DDBJ whole genome shotgun (WGS) entry which is preliminary data.</text>
</comment>
<dbReference type="InParanoid" id="A0A1Y2CXM6"/>
<evidence type="ECO:0000256" key="1">
    <source>
        <dbReference type="SAM" id="MobiDB-lite"/>
    </source>
</evidence>
<accession>A0A1Y2CXM6</accession>
<feature type="compositionally biased region" description="Basic residues" evidence="1">
    <location>
        <begin position="59"/>
        <end position="70"/>
    </location>
</feature>
<feature type="region of interest" description="Disordered" evidence="1">
    <location>
        <begin position="249"/>
        <end position="302"/>
    </location>
</feature>
<dbReference type="AlphaFoldDB" id="A0A1Y2CXM6"/>
<dbReference type="Pfam" id="PF10346">
    <property type="entry name" value="Con-6"/>
    <property type="match status" value="2"/>
</dbReference>
<feature type="region of interest" description="Disordered" evidence="1">
    <location>
        <begin position="1"/>
        <end position="86"/>
    </location>
</feature>
<keyword evidence="3" id="KW-1185">Reference proteome</keyword>
<reference evidence="2 3" key="1">
    <citation type="submission" date="2016-07" db="EMBL/GenBank/DDBJ databases">
        <title>Pervasive Adenine N6-methylation of Active Genes in Fungi.</title>
        <authorList>
            <consortium name="DOE Joint Genome Institute"/>
            <person name="Mondo S.J."/>
            <person name="Dannebaum R.O."/>
            <person name="Kuo R.C."/>
            <person name="Labutti K."/>
            <person name="Haridas S."/>
            <person name="Kuo A."/>
            <person name="Salamov A."/>
            <person name="Ahrendt S.R."/>
            <person name="Lipzen A."/>
            <person name="Sullivan W."/>
            <person name="Andreopoulos W.B."/>
            <person name="Clum A."/>
            <person name="Lindquist E."/>
            <person name="Daum C."/>
            <person name="Ramamoorthy G.K."/>
            <person name="Gryganskyi A."/>
            <person name="Culley D."/>
            <person name="Magnuson J.K."/>
            <person name="James T.Y."/>
            <person name="O'Malley M.A."/>
            <person name="Stajich J.E."/>
            <person name="Spatafora J.W."/>
            <person name="Visel A."/>
            <person name="Grigoriev I.V."/>
        </authorList>
    </citation>
    <scope>NUCLEOTIDE SEQUENCE [LARGE SCALE GENOMIC DNA]</scope>
    <source>
        <strain evidence="2 3">62-1032</strain>
    </source>
</reference>
<organism evidence="2 3">
    <name type="scientific">Leucosporidium creatinivorum</name>
    <dbReference type="NCBI Taxonomy" id="106004"/>
    <lineage>
        <taxon>Eukaryota</taxon>
        <taxon>Fungi</taxon>
        <taxon>Dikarya</taxon>
        <taxon>Basidiomycota</taxon>
        <taxon>Pucciniomycotina</taxon>
        <taxon>Microbotryomycetes</taxon>
        <taxon>Leucosporidiales</taxon>
        <taxon>Leucosporidium</taxon>
    </lineage>
</organism>
<feature type="compositionally biased region" description="Low complexity" evidence="1">
    <location>
        <begin position="263"/>
        <end position="287"/>
    </location>
</feature>
<dbReference type="GO" id="GO:0005737">
    <property type="term" value="C:cytoplasm"/>
    <property type="evidence" value="ECO:0007669"/>
    <property type="project" value="TreeGrafter"/>
</dbReference>
<dbReference type="InterPro" id="IPR018824">
    <property type="entry name" value="Conidiation-specific_6"/>
</dbReference>